<dbReference type="Pfam" id="PF07065">
    <property type="entry name" value="D123"/>
    <property type="match status" value="1"/>
</dbReference>
<accession>A0A1D2JQG0</accession>
<dbReference type="GO" id="GO:0005737">
    <property type="term" value="C:cytoplasm"/>
    <property type="evidence" value="ECO:0007669"/>
    <property type="project" value="TreeGrafter"/>
</dbReference>
<dbReference type="VEuPathDB" id="FungiDB:PABG_04383"/>
<protein>
    <submittedName>
        <fullName evidence="3">Cell division cycle protein 123</fullName>
    </submittedName>
</protein>
<dbReference type="GO" id="GO:0051301">
    <property type="term" value="P:cell division"/>
    <property type="evidence" value="ECO:0007669"/>
    <property type="project" value="UniProtKB-KW"/>
</dbReference>
<evidence type="ECO:0000256" key="2">
    <source>
        <dbReference type="SAM" id="MobiDB-lite"/>
    </source>
</evidence>
<keyword evidence="3" id="KW-0131">Cell cycle</keyword>
<dbReference type="PANTHER" id="PTHR15323:SF6">
    <property type="entry name" value="CELL DIVISION CYCLE PROTEIN 123 HOMOLOG"/>
    <property type="match status" value="1"/>
</dbReference>
<proteinExistence type="inferred from homology"/>
<feature type="compositionally biased region" description="Acidic residues" evidence="2">
    <location>
        <begin position="362"/>
        <end position="387"/>
    </location>
</feature>
<evidence type="ECO:0000313" key="3">
    <source>
        <dbReference type="EMBL" id="ODH45361.1"/>
    </source>
</evidence>
<comment type="caution">
    <text evidence="3">The sequence shown here is derived from an EMBL/GenBank/DDBJ whole genome shotgun (WGS) entry which is preliminary data.</text>
</comment>
<dbReference type="PANTHER" id="PTHR15323">
    <property type="entry name" value="D123 PROTEIN"/>
    <property type="match status" value="1"/>
</dbReference>
<feature type="compositionally biased region" description="Basic and acidic residues" evidence="2">
    <location>
        <begin position="337"/>
        <end position="361"/>
    </location>
</feature>
<feature type="compositionally biased region" description="Basic and acidic residues" evidence="2">
    <location>
        <begin position="185"/>
        <end position="194"/>
    </location>
</feature>
<feature type="region of interest" description="Disordered" evidence="2">
    <location>
        <begin position="181"/>
        <end position="203"/>
    </location>
</feature>
<evidence type="ECO:0000256" key="1">
    <source>
        <dbReference type="ARBA" id="ARBA00011047"/>
    </source>
</evidence>
<sequence>MLSTEPDSTIARSNDDETPLQIISKDLPFPPLTRSHVLHCSYHFWHPKYRAVTPKARLIPLTDAFIDYLRTDGIMLPPQDDRSVITDDDSGVYSVSDGSDSDDEEVDPAAEWQEIHAQIKATIAELDGKVAPKLNWSAPKDATWISATNDMQCRTPNDIYLLLKSSDFITHDLEHAFDGCVSEEEQQKQQEKAEITTQPGAQDSPPRIPYHLVLRKYVTLNPALEFRCFVRDRKLLCLCQRDLNHFDFLFGLRDNLRDKIQTFFDIRLHDTFPDRDFVFDVYVPPPHNRVWLMDINPWAPRTDPLLFSWLEILQMKGPGCEAEDKEGVPEEEVVRLALRQRDSRNEEGKGNGRSKLESGNKEEEEEKEANGEGDEVDGEEDEDDIDDTTSLPFVPEFRLVERDDPEAYGFMTPRYSAHKLPREVVDASRSGPGGMGEFLGQWQDILAKKIREDDAAAAAEGA</sequence>
<dbReference type="Proteomes" id="UP000242814">
    <property type="component" value="Unassembled WGS sequence"/>
</dbReference>
<evidence type="ECO:0000313" key="4">
    <source>
        <dbReference type="Proteomes" id="UP000242814"/>
    </source>
</evidence>
<feature type="region of interest" description="Disordered" evidence="2">
    <location>
        <begin position="79"/>
        <end position="106"/>
    </location>
</feature>
<reference evidence="3 4" key="1">
    <citation type="submission" date="2016-06" db="EMBL/GenBank/DDBJ databases">
        <authorList>
            <person name="Kjaerup R.B."/>
            <person name="Dalgaard T.S."/>
            <person name="Juul-Madsen H.R."/>
        </authorList>
    </citation>
    <scope>NUCLEOTIDE SEQUENCE [LARGE SCALE GENOMIC DNA]</scope>
    <source>
        <strain evidence="3 4">Pb300</strain>
    </source>
</reference>
<name>A0A1D2JQG0_PARBR</name>
<organism evidence="3 4">
    <name type="scientific">Paracoccidioides brasiliensis</name>
    <dbReference type="NCBI Taxonomy" id="121759"/>
    <lineage>
        <taxon>Eukaryota</taxon>
        <taxon>Fungi</taxon>
        <taxon>Dikarya</taxon>
        <taxon>Ascomycota</taxon>
        <taxon>Pezizomycotina</taxon>
        <taxon>Eurotiomycetes</taxon>
        <taxon>Eurotiomycetidae</taxon>
        <taxon>Onygenales</taxon>
        <taxon>Ajellomycetaceae</taxon>
        <taxon>Paracoccidioides</taxon>
    </lineage>
</organism>
<dbReference type="EMBL" id="LZYO01000002">
    <property type="protein sequence ID" value="ODH45361.1"/>
    <property type="molecule type" value="Genomic_DNA"/>
</dbReference>
<dbReference type="VEuPathDB" id="FungiDB:PADG_04773"/>
<dbReference type="InterPro" id="IPR009772">
    <property type="entry name" value="CDC123"/>
</dbReference>
<dbReference type="AlphaFoldDB" id="A0A1D2JQG0"/>
<keyword evidence="3" id="KW-0132">Cell division</keyword>
<feature type="region of interest" description="Disordered" evidence="2">
    <location>
        <begin position="337"/>
        <end position="398"/>
    </location>
</feature>
<comment type="similarity">
    <text evidence="1">Belongs to the CDC123 family.</text>
</comment>
<gene>
    <name evidence="3" type="ORF">ACO22_00085</name>
</gene>